<proteinExistence type="predicted"/>
<evidence type="ECO:0000313" key="2">
    <source>
        <dbReference type="Proteomes" id="UP000322873"/>
    </source>
</evidence>
<evidence type="ECO:0000313" key="1">
    <source>
        <dbReference type="EMBL" id="KAA8573899.1"/>
    </source>
</evidence>
<protein>
    <submittedName>
        <fullName evidence="1">Uncharacterized protein</fullName>
    </submittedName>
</protein>
<gene>
    <name evidence="1" type="ORF">EYC84_005444</name>
</gene>
<dbReference type="EMBL" id="VICG01000003">
    <property type="protein sequence ID" value="KAA8573899.1"/>
    <property type="molecule type" value="Genomic_DNA"/>
</dbReference>
<name>A0A5M9K0D2_MONFR</name>
<dbReference type="Proteomes" id="UP000322873">
    <property type="component" value="Unassembled WGS sequence"/>
</dbReference>
<accession>A0A5M9K0D2</accession>
<organism evidence="1 2">
    <name type="scientific">Monilinia fructicola</name>
    <name type="common">Brown rot fungus</name>
    <name type="synonym">Ciboria fructicola</name>
    <dbReference type="NCBI Taxonomy" id="38448"/>
    <lineage>
        <taxon>Eukaryota</taxon>
        <taxon>Fungi</taxon>
        <taxon>Dikarya</taxon>
        <taxon>Ascomycota</taxon>
        <taxon>Pezizomycotina</taxon>
        <taxon>Leotiomycetes</taxon>
        <taxon>Helotiales</taxon>
        <taxon>Sclerotiniaceae</taxon>
        <taxon>Monilinia</taxon>
    </lineage>
</organism>
<keyword evidence="2" id="KW-1185">Reference proteome</keyword>
<sequence length="155" mass="17650">MKITFANTASRDPFLGNVIQHDLLSNETQFAGRRSTTDDGKRVDICPNISLFRGNSGPSENLSPLLLLSDFDVFHTHTHSHSHSHRITKSLQSAPFRPLIHQNHIHNIHSFYNIIHSFAFVSERRAYSIYFHPAPFINLNFTSPQPQAQPSRHPS</sequence>
<reference evidence="1 2" key="1">
    <citation type="submission" date="2019-06" db="EMBL/GenBank/DDBJ databases">
        <title>Genome Sequence of the Brown Rot Fungal Pathogen Monilinia fructicola.</title>
        <authorList>
            <person name="De Miccolis Angelini R.M."/>
            <person name="Landi L."/>
            <person name="Abate D."/>
            <person name="Pollastro S."/>
            <person name="Romanazzi G."/>
            <person name="Faretra F."/>
        </authorList>
    </citation>
    <scope>NUCLEOTIDE SEQUENCE [LARGE SCALE GENOMIC DNA]</scope>
    <source>
        <strain evidence="1 2">Mfrc123</strain>
    </source>
</reference>
<comment type="caution">
    <text evidence="1">The sequence shown here is derived from an EMBL/GenBank/DDBJ whole genome shotgun (WGS) entry which is preliminary data.</text>
</comment>
<dbReference type="AlphaFoldDB" id="A0A5M9K0D2"/>